<dbReference type="Proteomes" id="UP000321820">
    <property type="component" value="Chromosome"/>
</dbReference>
<feature type="domain" description="Primase C-terminal 1" evidence="1">
    <location>
        <begin position="193"/>
        <end position="259"/>
    </location>
</feature>
<dbReference type="InterPro" id="IPR014820">
    <property type="entry name" value="PriCT_1"/>
</dbReference>
<dbReference type="SMART" id="SM00943">
    <property type="entry name" value="Prim-Pol"/>
    <property type="match status" value="1"/>
</dbReference>
<dbReference type="Pfam" id="PF09250">
    <property type="entry name" value="Prim-Pol"/>
    <property type="match status" value="1"/>
</dbReference>
<protein>
    <recommendedName>
        <fullName evidence="5">Bifunctional DNA primase/polymerase</fullName>
    </recommendedName>
</protein>
<organism evidence="3 4">
    <name type="scientific">Terriglobus albidus</name>
    <dbReference type="NCBI Taxonomy" id="1592106"/>
    <lineage>
        <taxon>Bacteria</taxon>
        <taxon>Pseudomonadati</taxon>
        <taxon>Acidobacteriota</taxon>
        <taxon>Terriglobia</taxon>
        <taxon>Terriglobales</taxon>
        <taxon>Acidobacteriaceae</taxon>
        <taxon>Terriglobus</taxon>
    </lineage>
</organism>
<reference evidence="3 4" key="1">
    <citation type="submission" date="2019-08" db="EMBL/GenBank/DDBJ databases">
        <title>Complete genome sequence of Terriglobus albidus strain ORNL.</title>
        <authorList>
            <person name="Podar M."/>
        </authorList>
    </citation>
    <scope>NUCLEOTIDE SEQUENCE [LARGE SCALE GENOMIC DNA]</scope>
    <source>
        <strain evidence="3 4">ORNL</strain>
    </source>
</reference>
<evidence type="ECO:0008006" key="5">
    <source>
        <dbReference type="Google" id="ProtNLM"/>
    </source>
</evidence>
<gene>
    <name evidence="3" type="ORF">FTW19_11580</name>
</gene>
<dbReference type="OrthoDB" id="110640at2"/>
<evidence type="ECO:0000259" key="2">
    <source>
        <dbReference type="SMART" id="SM00943"/>
    </source>
</evidence>
<sequence>MDKSNLPHRRRRRAISDSTGSLEDVLRLAARGWRLHPCKEKDKVPVLTNWPDKATCEPSIIKQWAVTHRGCNWAVKTGTGSGIWVLDVDGEKGAVSLREMASRYGDLWLQTLTAITAHGRHCYFKYPQDVSIRNSVERLRPGLDVRGDGGYVIAPPSLHPSGHEYRWVNPDAAVLPTPEWLLHLLATPTSKQPNIIGKLYENQRNDGLTRLAGAERRRGMTYEQLEAFLLEANFRRCIPPLEKNEVLAIAASVSRYPVGGPDPLEAAWEVMNAGVYESTYARFVALFKQLQGQRPGLPIALPLERIAILFGCDWSLIRRYRQRAVAEGKLELVQPCIPHKRAATYRVSVPLKGPTSLTNGLVGLSPSGTAALRKHQFMQAIALDDFRSTVTALRSAVGGRARYRTTPRCERARQTCRSRRQQ</sequence>
<dbReference type="CDD" id="cd04859">
    <property type="entry name" value="Prim_Pol"/>
    <property type="match status" value="1"/>
</dbReference>
<dbReference type="EMBL" id="CP042806">
    <property type="protein sequence ID" value="QEE28581.1"/>
    <property type="molecule type" value="Genomic_DNA"/>
</dbReference>
<dbReference type="AlphaFoldDB" id="A0A5B9EDW5"/>
<dbReference type="RefSeq" id="WP_147647771.1">
    <property type="nucleotide sequence ID" value="NZ_CP042806.1"/>
</dbReference>
<dbReference type="Pfam" id="PF08708">
    <property type="entry name" value="PriCT_1"/>
    <property type="match status" value="1"/>
</dbReference>
<keyword evidence="4" id="KW-1185">Reference proteome</keyword>
<evidence type="ECO:0000259" key="1">
    <source>
        <dbReference type="SMART" id="SM00942"/>
    </source>
</evidence>
<accession>A0A5B9EDW5</accession>
<proteinExistence type="predicted"/>
<evidence type="ECO:0000313" key="3">
    <source>
        <dbReference type="EMBL" id="QEE28581.1"/>
    </source>
</evidence>
<dbReference type="InterPro" id="IPR015330">
    <property type="entry name" value="DNA_primase/pol_bifunc_N"/>
</dbReference>
<dbReference type="SMART" id="SM00942">
    <property type="entry name" value="PriCT_1"/>
    <property type="match status" value="1"/>
</dbReference>
<dbReference type="KEGG" id="talb:FTW19_11580"/>
<name>A0A5B9EDW5_9BACT</name>
<dbReference type="SUPFAM" id="SSF56747">
    <property type="entry name" value="Prim-pol domain"/>
    <property type="match status" value="1"/>
</dbReference>
<feature type="domain" description="DNA primase/polymerase bifunctional N-terminal" evidence="2">
    <location>
        <begin position="25"/>
        <end position="181"/>
    </location>
</feature>
<evidence type="ECO:0000313" key="4">
    <source>
        <dbReference type="Proteomes" id="UP000321820"/>
    </source>
</evidence>